<dbReference type="EMBL" id="KZ772743">
    <property type="protein sequence ID" value="PTQ35436.1"/>
    <property type="molecule type" value="Genomic_DNA"/>
</dbReference>
<dbReference type="Proteomes" id="UP000244005">
    <property type="component" value="Unassembled WGS sequence"/>
</dbReference>
<keyword evidence="2" id="KW-1185">Reference proteome</keyword>
<evidence type="ECO:0000313" key="2">
    <source>
        <dbReference type="Proteomes" id="UP000244005"/>
    </source>
</evidence>
<evidence type="ECO:0000313" key="1">
    <source>
        <dbReference type="EMBL" id="PTQ35436.1"/>
    </source>
</evidence>
<dbReference type="AlphaFoldDB" id="A0A2R6WNK7"/>
<name>A0A2R6WNK7_MARPO</name>
<proteinExistence type="predicted"/>
<accession>A0A2R6WNK7</accession>
<gene>
    <name evidence="1" type="ORF">MARPO_0071s0052</name>
</gene>
<sequence>MNSRTLAPPEVWPLSMVSGSKYAPGGSVSEICARKSKRGVAPKLAVTVLCAALSPGRHFSDHRLNLLDAGRSARHRAVWLSRLGGSNVLTAALLATQTLKVPAPANQNEICSANSVTRALGQVRLQSLKMLTTTKRLHVHIGALNRHPPGVEALEAHLNHSSYTVQHRTVSSVSRTQITTNY</sequence>
<organism evidence="1 2">
    <name type="scientific">Marchantia polymorpha</name>
    <name type="common">Common liverwort</name>
    <name type="synonym">Marchantia aquatica</name>
    <dbReference type="NCBI Taxonomy" id="3197"/>
    <lineage>
        <taxon>Eukaryota</taxon>
        <taxon>Viridiplantae</taxon>
        <taxon>Streptophyta</taxon>
        <taxon>Embryophyta</taxon>
        <taxon>Marchantiophyta</taxon>
        <taxon>Marchantiopsida</taxon>
        <taxon>Marchantiidae</taxon>
        <taxon>Marchantiales</taxon>
        <taxon>Marchantiaceae</taxon>
        <taxon>Marchantia</taxon>
    </lineage>
</organism>
<protein>
    <submittedName>
        <fullName evidence="1">Uncharacterized protein</fullName>
    </submittedName>
</protein>
<reference evidence="2" key="1">
    <citation type="journal article" date="2017" name="Cell">
        <title>Insights into land plant evolution garnered from the Marchantia polymorpha genome.</title>
        <authorList>
            <person name="Bowman J.L."/>
            <person name="Kohchi T."/>
            <person name="Yamato K.T."/>
            <person name="Jenkins J."/>
            <person name="Shu S."/>
            <person name="Ishizaki K."/>
            <person name="Yamaoka S."/>
            <person name="Nishihama R."/>
            <person name="Nakamura Y."/>
            <person name="Berger F."/>
            <person name="Adam C."/>
            <person name="Aki S.S."/>
            <person name="Althoff F."/>
            <person name="Araki T."/>
            <person name="Arteaga-Vazquez M.A."/>
            <person name="Balasubrmanian S."/>
            <person name="Barry K."/>
            <person name="Bauer D."/>
            <person name="Boehm C.R."/>
            <person name="Briginshaw L."/>
            <person name="Caballero-Perez J."/>
            <person name="Catarino B."/>
            <person name="Chen F."/>
            <person name="Chiyoda S."/>
            <person name="Chovatia M."/>
            <person name="Davies K.M."/>
            <person name="Delmans M."/>
            <person name="Demura T."/>
            <person name="Dierschke T."/>
            <person name="Dolan L."/>
            <person name="Dorantes-Acosta A.E."/>
            <person name="Eklund D.M."/>
            <person name="Florent S.N."/>
            <person name="Flores-Sandoval E."/>
            <person name="Fujiyama A."/>
            <person name="Fukuzawa H."/>
            <person name="Galik B."/>
            <person name="Grimanelli D."/>
            <person name="Grimwood J."/>
            <person name="Grossniklaus U."/>
            <person name="Hamada T."/>
            <person name="Haseloff J."/>
            <person name="Hetherington A.J."/>
            <person name="Higo A."/>
            <person name="Hirakawa Y."/>
            <person name="Hundley H.N."/>
            <person name="Ikeda Y."/>
            <person name="Inoue K."/>
            <person name="Inoue S.I."/>
            <person name="Ishida S."/>
            <person name="Jia Q."/>
            <person name="Kakita M."/>
            <person name="Kanazawa T."/>
            <person name="Kawai Y."/>
            <person name="Kawashima T."/>
            <person name="Kennedy M."/>
            <person name="Kinose K."/>
            <person name="Kinoshita T."/>
            <person name="Kohara Y."/>
            <person name="Koide E."/>
            <person name="Komatsu K."/>
            <person name="Kopischke S."/>
            <person name="Kubo M."/>
            <person name="Kyozuka J."/>
            <person name="Lagercrantz U."/>
            <person name="Lin S.S."/>
            <person name="Lindquist E."/>
            <person name="Lipzen A.M."/>
            <person name="Lu C.W."/>
            <person name="De Luna E."/>
            <person name="Martienssen R.A."/>
            <person name="Minamino N."/>
            <person name="Mizutani M."/>
            <person name="Mizutani M."/>
            <person name="Mochizuki N."/>
            <person name="Monte I."/>
            <person name="Mosher R."/>
            <person name="Nagasaki H."/>
            <person name="Nakagami H."/>
            <person name="Naramoto S."/>
            <person name="Nishitani K."/>
            <person name="Ohtani M."/>
            <person name="Okamoto T."/>
            <person name="Okumura M."/>
            <person name="Phillips J."/>
            <person name="Pollak B."/>
            <person name="Reinders A."/>
            <person name="Rovekamp M."/>
            <person name="Sano R."/>
            <person name="Sawa S."/>
            <person name="Schmid M.W."/>
            <person name="Shirakawa M."/>
            <person name="Solano R."/>
            <person name="Spunde A."/>
            <person name="Suetsugu N."/>
            <person name="Sugano S."/>
            <person name="Sugiyama A."/>
            <person name="Sun R."/>
            <person name="Suzuki Y."/>
            <person name="Takenaka M."/>
            <person name="Takezawa D."/>
            <person name="Tomogane H."/>
            <person name="Tsuzuki M."/>
            <person name="Ueda T."/>
            <person name="Umeda M."/>
            <person name="Ward J.M."/>
            <person name="Watanabe Y."/>
            <person name="Yazaki K."/>
            <person name="Yokoyama R."/>
            <person name="Yoshitake Y."/>
            <person name="Yotsui I."/>
            <person name="Zachgo S."/>
            <person name="Schmutz J."/>
        </authorList>
    </citation>
    <scope>NUCLEOTIDE SEQUENCE [LARGE SCALE GENOMIC DNA]</scope>
    <source>
        <strain evidence="2">Tak-1</strain>
    </source>
</reference>
<dbReference type="Gramene" id="Mp5g15580.1">
    <property type="protein sequence ID" value="Mp5g15580.1.cds1"/>
    <property type="gene ID" value="Mp5g15580"/>
</dbReference>